<dbReference type="PANTHER" id="PTHR13952">
    <property type="entry name" value="U1 SMALL NUCLEAR RIBONUCLEOPROTEIN 70 KD"/>
    <property type="match status" value="1"/>
</dbReference>
<dbReference type="SMART" id="SM00360">
    <property type="entry name" value="RRM"/>
    <property type="match status" value="1"/>
</dbReference>
<comment type="subcellular location">
    <subcellularLocation>
        <location evidence="1">Nucleus</location>
    </subcellularLocation>
</comment>
<proteinExistence type="predicted"/>
<accession>A0A9P8P160</accession>
<keyword evidence="4" id="KW-0687">Ribonucleoprotein</keyword>
<comment type="caution">
    <text evidence="8">The sequence shown here is derived from an EMBL/GenBank/DDBJ whole genome shotgun (WGS) entry which is preliminary data.</text>
</comment>
<dbReference type="Pfam" id="PF00076">
    <property type="entry name" value="RRM_1"/>
    <property type="match status" value="1"/>
</dbReference>
<evidence type="ECO:0000256" key="6">
    <source>
        <dbReference type="SAM" id="MobiDB-lite"/>
    </source>
</evidence>
<dbReference type="CDD" id="cd21615">
    <property type="entry name" value="RRM_SNP1_like"/>
    <property type="match status" value="1"/>
</dbReference>
<dbReference type="OrthoDB" id="4207594at2759"/>
<dbReference type="InterPro" id="IPR012677">
    <property type="entry name" value="Nucleotide-bd_a/b_plait_sf"/>
</dbReference>
<dbReference type="GO" id="GO:0071011">
    <property type="term" value="C:precatalytic spliceosome"/>
    <property type="evidence" value="ECO:0007669"/>
    <property type="project" value="TreeGrafter"/>
</dbReference>
<dbReference type="GO" id="GO:0071004">
    <property type="term" value="C:U2-type prespliceosome"/>
    <property type="evidence" value="ECO:0007669"/>
    <property type="project" value="TreeGrafter"/>
</dbReference>
<evidence type="ECO:0000256" key="2">
    <source>
        <dbReference type="ARBA" id="ARBA00022884"/>
    </source>
</evidence>
<evidence type="ECO:0000256" key="1">
    <source>
        <dbReference type="ARBA" id="ARBA00004123"/>
    </source>
</evidence>
<dbReference type="InterPro" id="IPR035979">
    <property type="entry name" value="RBD_domain_sf"/>
</dbReference>
<dbReference type="GO" id="GO:0005685">
    <property type="term" value="C:U1 snRNP"/>
    <property type="evidence" value="ECO:0007669"/>
    <property type="project" value="TreeGrafter"/>
</dbReference>
<dbReference type="Gene3D" id="3.30.70.330">
    <property type="match status" value="1"/>
</dbReference>
<dbReference type="EMBL" id="JAEUBE010000375">
    <property type="protein sequence ID" value="KAH3663317.1"/>
    <property type="molecule type" value="Genomic_DNA"/>
</dbReference>
<dbReference type="Proteomes" id="UP000769157">
    <property type="component" value="Unassembled WGS sequence"/>
</dbReference>
<dbReference type="SUPFAM" id="SSF54928">
    <property type="entry name" value="RNA-binding domain, RBD"/>
    <property type="match status" value="1"/>
</dbReference>
<feature type="region of interest" description="Disordered" evidence="6">
    <location>
        <begin position="193"/>
        <end position="257"/>
    </location>
</feature>
<dbReference type="GO" id="GO:0003729">
    <property type="term" value="F:mRNA binding"/>
    <property type="evidence" value="ECO:0007669"/>
    <property type="project" value="TreeGrafter"/>
</dbReference>
<dbReference type="AlphaFoldDB" id="A0A9P8P160"/>
<keyword evidence="2 5" id="KW-0694">RNA-binding</keyword>
<evidence type="ECO:0000256" key="4">
    <source>
        <dbReference type="ARBA" id="ARBA00023274"/>
    </source>
</evidence>
<keyword evidence="3" id="KW-0539">Nucleus</keyword>
<dbReference type="InterPro" id="IPR022023">
    <property type="entry name" value="U1snRNP70_N"/>
</dbReference>
<evidence type="ECO:0000313" key="8">
    <source>
        <dbReference type="EMBL" id="KAH3663317.1"/>
    </source>
</evidence>
<dbReference type="Pfam" id="PF12220">
    <property type="entry name" value="U1snRNP70_N"/>
    <property type="match status" value="1"/>
</dbReference>
<dbReference type="PANTHER" id="PTHR13952:SF5">
    <property type="entry name" value="U1 SMALL NUCLEAR RIBONUCLEOPROTEIN 70 KDA"/>
    <property type="match status" value="1"/>
</dbReference>
<feature type="domain" description="RRM" evidence="7">
    <location>
        <begin position="101"/>
        <end position="179"/>
    </location>
</feature>
<dbReference type="InterPro" id="IPR000504">
    <property type="entry name" value="RRM_dom"/>
</dbReference>
<dbReference type="GO" id="GO:0030619">
    <property type="term" value="F:U1 snRNA binding"/>
    <property type="evidence" value="ECO:0007669"/>
    <property type="project" value="TreeGrafter"/>
</dbReference>
<keyword evidence="9" id="KW-1185">Reference proteome</keyword>
<dbReference type="GeneID" id="70237271"/>
<evidence type="ECO:0000256" key="3">
    <source>
        <dbReference type="ARBA" id="ARBA00023242"/>
    </source>
</evidence>
<dbReference type="RefSeq" id="XP_046059740.1">
    <property type="nucleotide sequence ID" value="XM_046206477.1"/>
</dbReference>
<name>A0A9P8P160_9ASCO</name>
<sequence>MSDNKYTPVIVDLFTPKAPIRHLPQVDLPVALRRTPKISGLADFLLPLKQHVEEFKDYKSQFLSKELKLKIKAQQNKEHLQRSLVKWNPETDQNITGDPYKTVFVGRLDYKVNEIELRERFGQFGEIEQIRVVRDSSTGKSRGYAFILYKTENDAKLAFQKGNRMVINDRAVVVDIERGRVVKNWKPRRLGGGLGGRKIVQKHRPAEHHEPAPKMLYPPPSSYGRGNYGYRGRGGRAPRPYGQRLPNRTPYSRPPRY</sequence>
<evidence type="ECO:0000259" key="7">
    <source>
        <dbReference type="PROSITE" id="PS50102"/>
    </source>
</evidence>
<reference evidence="8" key="2">
    <citation type="submission" date="2021-01" db="EMBL/GenBank/DDBJ databases">
        <authorList>
            <person name="Schikora-Tamarit M.A."/>
        </authorList>
    </citation>
    <scope>NUCLEOTIDE SEQUENCE</scope>
    <source>
        <strain evidence="8">CBS6075</strain>
    </source>
</reference>
<gene>
    <name evidence="8" type="ORF">OGAPHI_005307</name>
</gene>
<evidence type="ECO:0000313" key="9">
    <source>
        <dbReference type="Proteomes" id="UP000769157"/>
    </source>
</evidence>
<reference evidence="8" key="1">
    <citation type="journal article" date="2021" name="Open Biol.">
        <title>Shared evolutionary footprints suggest mitochondrial oxidative damage underlies multiple complex I losses in fungi.</title>
        <authorList>
            <person name="Schikora-Tamarit M.A."/>
            <person name="Marcet-Houben M."/>
            <person name="Nosek J."/>
            <person name="Gabaldon T."/>
        </authorList>
    </citation>
    <scope>NUCLEOTIDE SEQUENCE</scope>
    <source>
        <strain evidence="8">CBS6075</strain>
    </source>
</reference>
<dbReference type="GO" id="GO:0000398">
    <property type="term" value="P:mRNA splicing, via spliceosome"/>
    <property type="evidence" value="ECO:0007669"/>
    <property type="project" value="TreeGrafter"/>
</dbReference>
<protein>
    <recommendedName>
        <fullName evidence="7">RRM domain-containing protein</fullName>
    </recommendedName>
</protein>
<dbReference type="FunFam" id="3.30.70.330:FF:000132">
    <property type="entry name" value="Small nuclear ribonucleoprotein U11/U12 subunit 35"/>
    <property type="match status" value="1"/>
</dbReference>
<dbReference type="PROSITE" id="PS50102">
    <property type="entry name" value="RRM"/>
    <property type="match status" value="1"/>
</dbReference>
<evidence type="ECO:0000256" key="5">
    <source>
        <dbReference type="PROSITE-ProRule" id="PRU00176"/>
    </source>
</evidence>
<organism evidence="8 9">
    <name type="scientific">Ogataea philodendri</name>
    <dbReference type="NCBI Taxonomy" id="1378263"/>
    <lineage>
        <taxon>Eukaryota</taxon>
        <taxon>Fungi</taxon>
        <taxon>Dikarya</taxon>
        <taxon>Ascomycota</taxon>
        <taxon>Saccharomycotina</taxon>
        <taxon>Pichiomycetes</taxon>
        <taxon>Pichiales</taxon>
        <taxon>Pichiaceae</taxon>
        <taxon>Ogataea</taxon>
    </lineage>
</organism>
<dbReference type="InterPro" id="IPR051183">
    <property type="entry name" value="U1_U11-U12_snRNP_70-35kDa"/>
</dbReference>